<feature type="transmembrane region" description="Helical" evidence="1">
    <location>
        <begin position="60"/>
        <end position="78"/>
    </location>
</feature>
<dbReference type="RefSeq" id="WP_344175224.1">
    <property type="nucleotide sequence ID" value="NZ_BAAANC010000002.1"/>
</dbReference>
<organism evidence="2 3">
    <name type="scientific">Kribbella lupini</name>
    <dbReference type="NCBI Taxonomy" id="291602"/>
    <lineage>
        <taxon>Bacteria</taxon>
        <taxon>Bacillati</taxon>
        <taxon>Actinomycetota</taxon>
        <taxon>Actinomycetes</taxon>
        <taxon>Propionibacteriales</taxon>
        <taxon>Kribbellaceae</taxon>
        <taxon>Kribbella</taxon>
    </lineage>
</organism>
<dbReference type="Proteomes" id="UP001500363">
    <property type="component" value="Unassembled WGS sequence"/>
</dbReference>
<evidence type="ECO:0000256" key="1">
    <source>
        <dbReference type="SAM" id="Phobius"/>
    </source>
</evidence>
<name>A0ABP4LRU2_9ACTN</name>
<accession>A0ABP4LRU2</accession>
<evidence type="ECO:0000313" key="2">
    <source>
        <dbReference type="EMBL" id="GAA1530170.1"/>
    </source>
</evidence>
<gene>
    <name evidence="2" type="ORF">GCM10009741_35100</name>
</gene>
<evidence type="ECO:0008006" key="4">
    <source>
        <dbReference type="Google" id="ProtNLM"/>
    </source>
</evidence>
<keyword evidence="1" id="KW-0472">Membrane</keyword>
<proteinExistence type="predicted"/>
<keyword evidence="3" id="KW-1185">Reference proteome</keyword>
<reference evidence="3" key="1">
    <citation type="journal article" date="2019" name="Int. J. Syst. Evol. Microbiol.">
        <title>The Global Catalogue of Microorganisms (GCM) 10K type strain sequencing project: providing services to taxonomists for standard genome sequencing and annotation.</title>
        <authorList>
            <consortium name="The Broad Institute Genomics Platform"/>
            <consortium name="The Broad Institute Genome Sequencing Center for Infectious Disease"/>
            <person name="Wu L."/>
            <person name="Ma J."/>
        </authorList>
    </citation>
    <scope>NUCLEOTIDE SEQUENCE [LARGE SCALE GENOMIC DNA]</scope>
    <source>
        <strain evidence="3">JCM 14303</strain>
    </source>
</reference>
<keyword evidence="1" id="KW-1133">Transmembrane helix</keyword>
<protein>
    <recommendedName>
        <fullName evidence="4">PH (Pleckstrin Homology) domain-containing protein</fullName>
    </recommendedName>
</protein>
<evidence type="ECO:0000313" key="3">
    <source>
        <dbReference type="Proteomes" id="UP001500363"/>
    </source>
</evidence>
<comment type="caution">
    <text evidence="2">The sequence shown here is derived from an EMBL/GenBank/DDBJ whole genome shotgun (WGS) entry which is preliminary data.</text>
</comment>
<keyword evidence="1" id="KW-0812">Transmembrane</keyword>
<sequence>MPSDGPAQWTTTLREHGRLVVGPERTRLALSLVVSGGILLVNGTRTIGHVSSGASWDFFAYVRTILAVGAAVALVMILNNLRTRRWTLVVDSTGLTLGRQRVAWSEISSITSGKEQVTVHGTEDLRITNSTVRDPSALALWLTTELETHR</sequence>
<dbReference type="EMBL" id="BAAANC010000002">
    <property type="protein sequence ID" value="GAA1530170.1"/>
    <property type="molecule type" value="Genomic_DNA"/>
</dbReference>